<dbReference type="EMBL" id="JACGCM010000971">
    <property type="protein sequence ID" value="KAF6163708.1"/>
    <property type="molecule type" value="Genomic_DNA"/>
</dbReference>
<protein>
    <submittedName>
        <fullName evidence="2">Uncharacterized protein</fullName>
    </submittedName>
</protein>
<sequence length="114" mass="12296">MITKIWVVITFGIKNSYLASLVTFWSILLPRLGGGGGGSQKRGLEEENSSSSASLKVYRGCSDIRAPFGEPYAGKQEVPSSITTITTTATTPRGDTANTSQAETTPPTEERRRR</sequence>
<evidence type="ECO:0000313" key="2">
    <source>
        <dbReference type="EMBL" id="KAF6163708.1"/>
    </source>
</evidence>
<accession>A0A7J7N9Z9</accession>
<comment type="caution">
    <text evidence="2">The sequence shown here is derived from an EMBL/GenBank/DDBJ whole genome shotgun (WGS) entry which is preliminary data.</text>
</comment>
<reference evidence="2 3" key="1">
    <citation type="journal article" date="2020" name="IScience">
        <title>Genome Sequencing of the Endangered Kingdonia uniflora (Circaeasteraceae, Ranunculales) Reveals Potential Mechanisms of Evolutionary Specialization.</title>
        <authorList>
            <person name="Sun Y."/>
            <person name="Deng T."/>
            <person name="Zhang A."/>
            <person name="Moore M.J."/>
            <person name="Landis J.B."/>
            <person name="Lin N."/>
            <person name="Zhang H."/>
            <person name="Zhang X."/>
            <person name="Huang J."/>
            <person name="Zhang X."/>
            <person name="Sun H."/>
            <person name="Wang H."/>
        </authorList>
    </citation>
    <scope>NUCLEOTIDE SEQUENCE [LARGE SCALE GENOMIC DNA]</scope>
    <source>
        <strain evidence="2">TB1705</strain>
        <tissue evidence="2">Leaf</tissue>
    </source>
</reference>
<name>A0A7J7N9Z9_9MAGN</name>
<evidence type="ECO:0000313" key="3">
    <source>
        <dbReference type="Proteomes" id="UP000541444"/>
    </source>
</evidence>
<dbReference type="Proteomes" id="UP000541444">
    <property type="component" value="Unassembled WGS sequence"/>
</dbReference>
<gene>
    <name evidence="2" type="ORF">GIB67_036168</name>
</gene>
<feature type="region of interest" description="Disordered" evidence="1">
    <location>
        <begin position="70"/>
        <end position="114"/>
    </location>
</feature>
<dbReference type="AlphaFoldDB" id="A0A7J7N9Z9"/>
<feature type="compositionally biased region" description="Low complexity" evidence="1">
    <location>
        <begin position="82"/>
        <end position="91"/>
    </location>
</feature>
<proteinExistence type="predicted"/>
<feature type="region of interest" description="Disordered" evidence="1">
    <location>
        <begin position="34"/>
        <end position="54"/>
    </location>
</feature>
<organism evidence="2 3">
    <name type="scientific">Kingdonia uniflora</name>
    <dbReference type="NCBI Taxonomy" id="39325"/>
    <lineage>
        <taxon>Eukaryota</taxon>
        <taxon>Viridiplantae</taxon>
        <taxon>Streptophyta</taxon>
        <taxon>Embryophyta</taxon>
        <taxon>Tracheophyta</taxon>
        <taxon>Spermatophyta</taxon>
        <taxon>Magnoliopsida</taxon>
        <taxon>Ranunculales</taxon>
        <taxon>Circaeasteraceae</taxon>
        <taxon>Kingdonia</taxon>
    </lineage>
</organism>
<keyword evidence="3" id="KW-1185">Reference proteome</keyword>
<evidence type="ECO:0000256" key="1">
    <source>
        <dbReference type="SAM" id="MobiDB-lite"/>
    </source>
</evidence>